<dbReference type="Proteomes" id="UP000243799">
    <property type="component" value="Unassembled WGS sequence"/>
</dbReference>
<dbReference type="Pfam" id="PF07687">
    <property type="entry name" value="M20_dimer"/>
    <property type="match status" value="1"/>
</dbReference>
<name>A0A1I0VRT4_9PSEU</name>
<reference evidence="6" key="1">
    <citation type="submission" date="2016-10" db="EMBL/GenBank/DDBJ databases">
        <authorList>
            <person name="Varghese N."/>
            <person name="Submissions S."/>
        </authorList>
    </citation>
    <scope>NUCLEOTIDE SEQUENCE [LARGE SCALE GENOMIC DNA]</scope>
    <source>
        <strain evidence="6">CGMCC 4.3568</strain>
    </source>
</reference>
<gene>
    <name evidence="5" type="ORF">SAMN05216266_101453</name>
</gene>
<dbReference type="InterPro" id="IPR011650">
    <property type="entry name" value="Peptidase_M20_dimer"/>
</dbReference>
<organism evidence="5 6">
    <name type="scientific">Amycolatopsis marina</name>
    <dbReference type="NCBI Taxonomy" id="490629"/>
    <lineage>
        <taxon>Bacteria</taxon>
        <taxon>Bacillati</taxon>
        <taxon>Actinomycetota</taxon>
        <taxon>Actinomycetes</taxon>
        <taxon>Pseudonocardiales</taxon>
        <taxon>Pseudonocardiaceae</taxon>
        <taxon>Amycolatopsis</taxon>
    </lineage>
</organism>
<sequence length="522" mass="55519">MMGPPKVGTAFDTGTRAGSVFATLAATLRTQRFSKAELRVTCTTGGACQDRGMDQRLVRDTVRTIWEREALDGLAEFVTIPALSPAFDSGWLASGQLHAAVDLVRAWLDAREIPGARTEVVELPGRTPVLLLDVPGRHADTDETVVVYGHLDKQPPAGEWSPGLGPWTPVLKDGRLYGRGAGDDGYAAYAAGAALRALDAAGGSHARTVVLLETCEESGSPDLAAYLEHLSERIGRVGLVVCLDTAGGDYEGLWLATSLRGIAFLDLTVRVLESGVHSGHGSGVVVSSFRVLRELLDRIEDSRTGEFGLPELVVEVPSERLAEVKSAVGRGYRTPELPLAEGVRPLSDDPAELILNNTWRTTLSVTGAEGLPPIADAGNVLRPQTGVKLSFRLPPTADSGAALSAIRRALTTDVPFGAQVVVERGEGADGWNSPALAPWLEAALDRVSSDVFGRQWQAIGLGGTIPFLGLFARAYPDAQFVVTGPRGPGNNAHVPDEWLHLEHTARVTEAVAHILHAHATRR</sequence>
<evidence type="ECO:0000256" key="3">
    <source>
        <dbReference type="ARBA" id="ARBA00022801"/>
    </source>
</evidence>
<dbReference type="AlphaFoldDB" id="A0A1I0VRT4"/>
<dbReference type="PANTHER" id="PTHR43270:SF4">
    <property type="entry name" value="CARNOSINE DIPEPTIDASE 2, ISOFORM A"/>
    <property type="match status" value="1"/>
</dbReference>
<dbReference type="EMBL" id="FOKG01000001">
    <property type="protein sequence ID" value="SFA79129.1"/>
    <property type="molecule type" value="Genomic_DNA"/>
</dbReference>
<dbReference type="Gene3D" id="3.40.630.10">
    <property type="entry name" value="Zn peptidases"/>
    <property type="match status" value="1"/>
</dbReference>
<protein>
    <submittedName>
        <fullName evidence="5">Acetylornithine deacetylase/Succinyl-diaminopimelate desuccinylase</fullName>
    </submittedName>
</protein>
<accession>A0A1I0VRT4</accession>
<keyword evidence="1" id="KW-0645">Protease</keyword>
<dbReference type="GO" id="GO:0006508">
    <property type="term" value="P:proteolysis"/>
    <property type="evidence" value="ECO:0007669"/>
    <property type="project" value="UniProtKB-KW"/>
</dbReference>
<keyword evidence="6" id="KW-1185">Reference proteome</keyword>
<dbReference type="Gene3D" id="3.30.70.360">
    <property type="match status" value="1"/>
</dbReference>
<dbReference type="InterPro" id="IPR051458">
    <property type="entry name" value="Cyt/Met_Dipeptidase"/>
</dbReference>
<keyword evidence="3" id="KW-0378">Hydrolase</keyword>
<dbReference type="InterPro" id="IPR002933">
    <property type="entry name" value="Peptidase_M20"/>
</dbReference>
<dbReference type="GO" id="GO:0046872">
    <property type="term" value="F:metal ion binding"/>
    <property type="evidence" value="ECO:0007669"/>
    <property type="project" value="UniProtKB-KW"/>
</dbReference>
<evidence type="ECO:0000259" key="4">
    <source>
        <dbReference type="Pfam" id="PF07687"/>
    </source>
</evidence>
<dbReference type="Pfam" id="PF01546">
    <property type="entry name" value="Peptidase_M20"/>
    <property type="match status" value="1"/>
</dbReference>
<proteinExistence type="predicted"/>
<dbReference type="SUPFAM" id="SSF53187">
    <property type="entry name" value="Zn-dependent exopeptidases"/>
    <property type="match status" value="1"/>
</dbReference>
<evidence type="ECO:0000313" key="5">
    <source>
        <dbReference type="EMBL" id="SFA79129.1"/>
    </source>
</evidence>
<evidence type="ECO:0000256" key="2">
    <source>
        <dbReference type="ARBA" id="ARBA00022723"/>
    </source>
</evidence>
<evidence type="ECO:0000313" key="6">
    <source>
        <dbReference type="Proteomes" id="UP000243799"/>
    </source>
</evidence>
<dbReference type="GO" id="GO:0008233">
    <property type="term" value="F:peptidase activity"/>
    <property type="evidence" value="ECO:0007669"/>
    <property type="project" value="UniProtKB-KW"/>
</dbReference>
<dbReference type="PANTHER" id="PTHR43270">
    <property type="entry name" value="BETA-ALA-HIS DIPEPTIDASE"/>
    <property type="match status" value="1"/>
</dbReference>
<dbReference type="STRING" id="490629.SAMN05216266_101453"/>
<keyword evidence="2" id="KW-0479">Metal-binding</keyword>
<evidence type="ECO:0000256" key="1">
    <source>
        <dbReference type="ARBA" id="ARBA00022670"/>
    </source>
</evidence>
<feature type="domain" description="Peptidase M20 dimerisation" evidence="4">
    <location>
        <begin position="258"/>
        <end position="412"/>
    </location>
</feature>